<reference evidence="1" key="1">
    <citation type="journal article" date="2021" name="New Phytol.">
        <title>Evolutionary innovations through gain and loss of genes in the ectomycorrhizal Boletales.</title>
        <authorList>
            <person name="Wu G."/>
            <person name="Miyauchi S."/>
            <person name="Morin E."/>
            <person name="Kuo A."/>
            <person name="Drula E."/>
            <person name="Varga T."/>
            <person name="Kohler A."/>
            <person name="Feng B."/>
            <person name="Cao Y."/>
            <person name="Lipzen A."/>
            <person name="Daum C."/>
            <person name="Hundley H."/>
            <person name="Pangilinan J."/>
            <person name="Johnson J."/>
            <person name="Barry K."/>
            <person name="LaButti K."/>
            <person name="Ng V."/>
            <person name="Ahrendt S."/>
            <person name="Min B."/>
            <person name="Choi I.G."/>
            <person name="Park H."/>
            <person name="Plett J.M."/>
            <person name="Magnuson J."/>
            <person name="Spatafora J.W."/>
            <person name="Nagy L.G."/>
            <person name="Henrissat B."/>
            <person name="Grigoriev I.V."/>
            <person name="Yang Z.L."/>
            <person name="Xu J."/>
            <person name="Martin F.M."/>
        </authorList>
    </citation>
    <scope>NUCLEOTIDE SEQUENCE</scope>
    <source>
        <strain evidence="1">ATCC 28755</strain>
    </source>
</reference>
<protein>
    <submittedName>
        <fullName evidence="1">Uncharacterized protein</fullName>
    </submittedName>
</protein>
<comment type="caution">
    <text evidence="1">The sequence shown here is derived from an EMBL/GenBank/DDBJ whole genome shotgun (WGS) entry which is preliminary data.</text>
</comment>
<evidence type="ECO:0000313" key="2">
    <source>
        <dbReference type="Proteomes" id="UP000790377"/>
    </source>
</evidence>
<evidence type="ECO:0000313" key="1">
    <source>
        <dbReference type="EMBL" id="KAH7908393.1"/>
    </source>
</evidence>
<organism evidence="1 2">
    <name type="scientific">Hygrophoropsis aurantiaca</name>
    <dbReference type="NCBI Taxonomy" id="72124"/>
    <lineage>
        <taxon>Eukaryota</taxon>
        <taxon>Fungi</taxon>
        <taxon>Dikarya</taxon>
        <taxon>Basidiomycota</taxon>
        <taxon>Agaricomycotina</taxon>
        <taxon>Agaricomycetes</taxon>
        <taxon>Agaricomycetidae</taxon>
        <taxon>Boletales</taxon>
        <taxon>Coniophorineae</taxon>
        <taxon>Hygrophoropsidaceae</taxon>
        <taxon>Hygrophoropsis</taxon>
    </lineage>
</organism>
<dbReference type="Proteomes" id="UP000790377">
    <property type="component" value="Unassembled WGS sequence"/>
</dbReference>
<keyword evidence="2" id="KW-1185">Reference proteome</keyword>
<name>A0ACB8A5L7_9AGAM</name>
<accession>A0ACB8A5L7</accession>
<sequence>MDGEQRHALRILPKATQDLANKATQGSTADLRALYEGITDTEPNTPQLAALLPVFFLHLDPALIPHRDKAKYTSDELGAIHHSRWALKAVGKILDRIPPEDGDSAGWERMFPWMTFLLSKFLLLNPERDEQLGISFPAGDIAQTVVQVFSVVCHSGERNLAMIRSTPCALHYVAILWIFVAYQYIDYAHLHGAHAQKAALLLQDAITRITLSTICPETIAGISVLICTAGNTNRVLGTAVRFVRLIADTVRGIKDPTPDNMAVVDVAANALANCVSFIERFGPCDPAHSHTLVGLGSVRVVTTATRHIARILLASAGRELGPEPTTSRHNGHIRTQRLENLAKAYQYLHFALFHLGSGVTPTCQALDAGVLEAIFRTWLYTSSSCAGHPRPKFAENEATIVLWHVIPCYFVYPRVLCAFARALGHLAFREVEQLARLDVDLWGLWKTLRATAREYIECMEEVEAGGSGLYARRCAANNCLNRDHHDRQSGTESESDSEAGAGVYQRCAGCLARSYCSKACQRADWKAGHRTGCRVLRDSLGTLTSPNLRRSLPLIGAIEKIEYMQNRLRIQHMFAEVFHANREFTGHLAVEIDLTKYPRTIRVVSLNVERYLHAAVSSGWSLQRAREKWEEALKEIRACQLGGMDLLTMVKIWDGWGHNFRTILSPAATLDAFCGGWRRSMSDE</sequence>
<gene>
    <name evidence="1" type="ORF">BJ138DRAFT_358851</name>
</gene>
<dbReference type="EMBL" id="MU267825">
    <property type="protein sequence ID" value="KAH7908393.1"/>
    <property type="molecule type" value="Genomic_DNA"/>
</dbReference>
<proteinExistence type="predicted"/>